<feature type="compositionally biased region" description="Polar residues" evidence="1">
    <location>
        <begin position="368"/>
        <end position="382"/>
    </location>
</feature>
<dbReference type="EMBL" id="JBBCAQ010000010">
    <property type="protein sequence ID" value="KAK7601950.1"/>
    <property type="molecule type" value="Genomic_DNA"/>
</dbReference>
<feature type="region of interest" description="Disordered" evidence="1">
    <location>
        <begin position="216"/>
        <end position="459"/>
    </location>
</feature>
<feature type="compositionally biased region" description="Basic and acidic residues" evidence="1">
    <location>
        <begin position="300"/>
        <end position="316"/>
    </location>
</feature>
<feature type="compositionally biased region" description="Acidic residues" evidence="1">
    <location>
        <begin position="420"/>
        <end position="429"/>
    </location>
</feature>
<feature type="region of interest" description="Disordered" evidence="1">
    <location>
        <begin position="59"/>
        <end position="83"/>
    </location>
</feature>
<dbReference type="AlphaFoldDB" id="A0AAN9TMN0"/>
<feature type="domain" description="Srp40 C-terminal" evidence="2">
    <location>
        <begin position="462"/>
        <end position="534"/>
    </location>
</feature>
<feature type="compositionally biased region" description="Basic and acidic residues" evidence="1">
    <location>
        <begin position="250"/>
        <end position="263"/>
    </location>
</feature>
<sequence length="535" mass="58541">MAPSTDDMFVTSLIFDYLSKKNASFAQIFRKMTNAITLSKGSPTIADVVSHYRKTAKNKLSINPTDRKKSSSDSSSESEAETPVIKTTKTLLKSLLNGNAGVNLSKKVSRDYSSDDEFSNETVVSNKSQAVSSKKVTTSKTAICSKKKAETSDSSDSDEETAVKTPRIPKNQIGKKVAKHSTTLNSTTVAEEISNVFNEDELPTRKFVPLKDIATKSNAKLQISAKPTTSATASKLETATACKVKPKIPTVEKADKSGEKTSSSEESSEEEAAKPLPRKSTFAKTATKMPSSKGAVILDQKSHHSDSKSSSEDEKSTATPVSNTEKSVIVRPPASLKKSRISVPAKQKNDDEDSSDEETEQPPAKKPTISTSKNFPQKSVTGDNSSDSSEEDDSDKNVTKLPKKTNSVIKKKVPTKSETETDSEEDEEEKIPKSNPLKRKIENDYISPSPGDDKCNREHSEPFRRTIAEEVQVDENLKRQNSQTKRGSFGSWGDEAAKVLVNTRGKEFRYEKMKKKRGTYTGGFISKQVNSTGFD</sequence>
<dbReference type="InterPro" id="IPR007718">
    <property type="entry name" value="Srp40_C"/>
</dbReference>
<feature type="compositionally biased region" description="Polar residues" evidence="1">
    <location>
        <begin position="216"/>
        <end position="237"/>
    </location>
</feature>
<dbReference type="PANTHER" id="PTHR23216:SF1">
    <property type="entry name" value="NUCLEOLAR AND COILED-BODY PHOSPHOPROTEIN 1"/>
    <property type="match status" value="1"/>
</dbReference>
<proteinExistence type="predicted"/>
<dbReference type="Pfam" id="PF05022">
    <property type="entry name" value="SRP40_C"/>
    <property type="match status" value="1"/>
</dbReference>
<evidence type="ECO:0000259" key="2">
    <source>
        <dbReference type="Pfam" id="PF05022"/>
    </source>
</evidence>
<feature type="compositionally biased region" description="Acidic residues" evidence="1">
    <location>
        <begin position="350"/>
        <end position="360"/>
    </location>
</feature>
<feature type="compositionally biased region" description="Polar residues" evidence="1">
    <location>
        <begin position="120"/>
        <end position="142"/>
    </location>
</feature>
<accession>A0AAN9TMN0</accession>
<dbReference type="Proteomes" id="UP001367676">
    <property type="component" value="Unassembled WGS sequence"/>
</dbReference>
<dbReference type="InterPro" id="IPR039191">
    <property type="entry name" value="Nopp140-like"/>
</dbReference>
<dbReference type="GO" id="GO:0005730">
    <property type="term" value="C:nucleolus"/>
    <property type="evidence" value="ECO:0007669"/>
    <property type="project" value="InterPro"/>
</dbReference>
<dbReference type="PANTHER" id="PTHR23216">
    <property type="entry name" value="NUCLEOLAR AND COILED-BODY PHOSPHOPROTEIN 1"/>
    <property type="match status" value="1"/>
</dbReference>
<evidence type="ECO:0000313" key="3">
    <source>
        <dbReference type="EMBL" id="KAK7601950.1"/>
    </source>
</evidence>
<gene>
    <name evidence="3" type="ORF">V9T40_009391</name>
</gene>
<protein>
    <recommendedName>
        <fullName evidence="2">Srp40 C-terminal domain-containing protein</fullName>
    </recommendedName>
</protein>
<organism evidence="3 4">
    <name type="scientific">Parthenolecanium corni</name>
    <dbReference type="NCBI Taxonomy" id="536013"/>
    <lineage>
        <taxon>Eukaryota</taxon>
        <taxon>Metazoa</taxon>
        <taxon>Ecdysozoa</taxon>
        <taxon>Arthropoda</taxon>
        <taxon>Hexapoda</taxon>
        <taxon>Insecta</taxon>
        <taxon>Pterygota</taxon>
        <taxon>Neoptera</taxon>
        <taxon>Paraneoptera</taxon>
        <taxon>Hemiptera</taxon>
        <taxon>Sternorrhyncha</taxon>
        <taxon>Coccoidea</taxon>
        <taxon>Coccidae</taxon>
        <taxon>Parthenolecanium</taxon>
    </lineage>
</organism>
<evidence type="ECO:0000256" key="1">
    <source>
        <dbReference type="SAM" id="MobiDB-lite"/>
    </source>
</evidence>
<feature type="region of interest" description="Disordered" evidence="1">
    <location>
        <begin position="112"/>
        <end position="180"/>
    </location>
</feature>
<feature type="compositionally biased region" description="Polar residues" evidence="1">
    <location>
        <begin position="317"/>
        <end position="326"/>
    </location>
</feature>
<comment type="caution">
    <text evidence="3">The sequence shown here is derived from an EMBL/GenBank/DDBJ whole genome shotgun (WGS) entry which is preliminary data.</text>
</comment>
<evidence type="ECO:0000313" key="4">
    <source>
        <dbReference type="Proteomes" id="UP001367676"/>
    </source>
</evidence>
<reference evidence="3 4" key="1">
    <citation type="submission" date="2024-03" db="EMBL/GenBank/DDBJ databases">
        <title>Adaptation during the transition from Ophiocordyceps entomopathogen to insect associate is accompanied by gene loss and intensified selection.</title>
        <authorList>
            <person name="Ward C.M."/>
            <person name="Onetto C.A."/>
            <person name="Borneman A.R."/>
        </authorList>
    </citation>
    <scope>NUCLEOTIDE SEQUENCE [LARGE SCALE GENOMIC DNA]</scope>
    <source>
        <strain evidence="3">AWRI1</strain>
        <tissue evidence="3">Single Adult Female</tissue>
    </source>
</reference>
<keyword evidence="4" id="KW-1185">Reference proteome</keyword>
<name>A0AAN9TMN0_9HEMI</name>